<dbReference type="Proteomes" id="UP001595799">
    <property type="component" value="Unassembled WGS sequence"/>
</dbReference>
<organism evidence="2 3">
    <name type="scientific">Fodinicurvata halophila</name>
    <dbReference type="NCBI Taxonomy" id="1419723"/>
    <lineage>
        <taxon>Bacteria</taxon>
        <taxon>Pseudomonadati</taxon>
        <taxon>Pseudomonadota</taxon>
        <taxon>Alphaproteobacteria</taxon>
        <taxon>Rhodospirillales</taxon>
        <taxon>Rhodovibrionaceae</taxon>
        <taxon>Fodinicurvata</taxon>
    </lineage>
</organism>
<accession>A0ABV8ULH4</accession>
<proteinExistence type="predicted"/>
<feature type="domain" description="PIN" evidence="1">
    <location>
        <begin position="5"/>
        <end position="120"/>
    </location>
</feature>
<name>A0ABV8ULH4_9PROT</name>
<dbReference type="InterPro" id="IPR002716">
    <property type="entry name" value="PIN_dom"/>
</dbReference>
<protein>
    <submittedName>
        <fullName evidence="2">Type II toxin-antitoxin system VapC family toxin</fullName>
    </submittedName>
</protein>
<keyword evidence="3" id="KW-1185">Reference proteome</keyword>
<evidence type="ECO:0000313" key="3">
    <source>
        <dbReference type="Proteomes" id="UP001595799"/>
    </source>
</evidence>
<comment type="caution">
    <text evidence="2">The sequence shown here is derived from an EMBL/GenBank/DDBJ whole genome shotgun (WGS) entry which is preliminary data.</text>
</comment>
<dbReference type="CDD" id="cd09872">
    <property type="entry name" value="PIN_Sll0205-like"/>
    <property type="match status" value="1"/>
</dbReference>
<dbReference type="EMBL" id="JBHSCW010000006">
    <property type="protein sequence ID" value="MFC4352085.1"/>
    <property type="molecule type" value="Genomic_DNA"/>
</dbReference>
<dbReference type="Pfam" id="PF01850">
    <property type="entry name" value="PIN"/>
    <property type="match status" value="1"/>
</dbReference>
<dbReference type="PANTHER" id="PTHR36173">
    <property type="entry name" value="RIBONUCLEASE VAPC16-RELATED"/>
    <property type="match status" value="1"/>
</dbReference>
<dbReference type="InterPro" id="IPR041705">
    <property type="entry name" value="PIN_Sll0205"/>
</dbReference>
<evidence type="ECO:0000313" key="2">
    <source>
        <dbReference type="EMBL" id="MFC4352085.1"/>
    </source>
</evidence>
<dbReference type="RefSeq" id="WP_382422436.1">
    <property type="nucleotide sequence ID" value="NZ_JBHSCW010000006.1"/>
</dbReference>
<dbReference type="Gene3D" id="3.40.50.1010">
    <property type="entry name" value="5'-nuclease"/>
    <property type="match status" value="1"/>
</dbReference>
<sequence length="126" mass="14129">MKGFLLDTHVLLWWLAEPERISPNAYEVIADPENALHVSAASIWEASIKATLGRLDLPATLPDDMKQQGMEELAITSSHALAIQRLPLLHQDPFDRMLIAQALMEELILISADSIMARYDIEILQV</sequence>
<dbReference type="PANTHER" id="PTHR36173:SF2">
    <property type="entry name" value="RIBONUCLEASE VAPC16"/>
    <property type="match status" value="1"/>
</dbReference>
<dbReference type="InterPro" id="IPR052919">
    <property type="entry name" value="TA_system_RNase"/>
</dbReference>
<reference evidence="3" key="1">
    <citation type="journal article" date="2019" name="Int. J. Syst. Evol. Microbiol.">
        <title>The Global Catalogue of Microorganisms (GCM) 10K type strain sequencing project: providing services to taxonomists for standard genome sequencing and annotation.</title>
        <authorList>
            <consortium name="The Broad Institute Genomics Platform"/>
            <consortium name="The Broad Institute Genome Sequencing Center for Infectious Disease"/>
            <person name="Wu L."/>
            <person name="Ma J."/>
        </authorList>
    </citation>
    <scope>NUCLEOTIDE SEQUENCE [LARGE SCALE GENOMIC DNA]</scope>
    <source>
        <strain evidence="3">CECT 8472</strain>
    </source>
</reference>
<dbReference type="SUPFAM" id="SSF88723">
    <property type="entry name" value="PIN domain-like"/>
    <property type="match status" value="1"/>
</dbReference>
<evidence type="ECO:0000259" key="1">
    <source>
        <dbReference type="Pfam" id="PF01850"/>
    </source>
</evidence>
<gene>
    <name evidence="2" type="ORF">ACFOW6_11080</name>
</gene>
<dbReference type="InterPro" id="IPR029060">
    <property type="entry name" value="PIN-like_dom_sf"/>
</dbReference>